<evidence type="ECO:0000313" key="1">
    <source>
        <dbReference type="EMBL" id="ADP97747.1"/>
    </source>
</evidence>
<reference evidence="2" key="2">
    <citation type="submission" date="2010-02" db="EMBL/GenBank/DDBJ databases">
        <title>Complete genome sequence of Marinobacter adhaerens type strain (HP15).</title>
        <authorList>
            <person name="Gaerdes A.A.M."/>
            <person name="Kaeppel E."/>
            <person name="Shezad A."/>
            <person name="Seebah S."/>
            <person name="Teeling H."/>
            <person name="Yarza P."/>
            <person name="Gloeckner F.O."/>
            <person name="Ullrich M.S."/>
        </authorList>
    </citation>
    <scope>NUCLEOTIDE SEQUENCE [LARGE SCALE GENOMIC DNA]</scope>
    <source>
        <strain evidence="2">DSM 23420 / HP15</strain>
    </source>
</reference>
<dbReference type="Proteomes" id="UP000007077">
    <property type="component" value="Chromosome"/>
</dbReference>
<dbReference type="AlphaFoldDB" id="E4PQM7"/>
<accession>E4PQM7</accession>
<name>E4PQM7_MARAH</name>
<dbReference type="PATRIC" id="fig|225937.3.peg.1995"/>
<gene>
    <name evidence="1" type="ordered locus">HP15_1983</name>
</gene>
<dbReference type="HOGENOM" id="CLU_1303658_0_0_6"/>
<dbReference type="STRING" id="225937.HP15_1983"/>
<proteinExistence type="predicted"/>
<sequence length="211" mass="24084">MLYEHWKRVEAKEVAVPPWYHDPITEHQLNRLKEDGTKLPGRPLSKGQASDLIGLGEEVDPGQFEILKFFKVTGLPLKHGSLAAIEIDRLLSDPEKASKWINRPATPLQKEYYRYFNIPVPKGLTASEAEEKMGSDDLTDDQSDEWFAYSELIEELQDKDFREDYDLKKPSLPIIRQAIKQHLDQGTKLDALSADDLVDTILSIKPDLEKA</sequence>
<dbReference type="KEGG" id="mad:HP15_1983"/>
<dbReference type="RefSeq" id="WP_014577337.1">
    <property type="nucleotide sequence ID" value="NC_017506.1"/>
</dbReference>
<organism evidence="1 2">
    <name type="scientific">Marinobacter adhaerens (strain DSM 23420 / HP15)</name>
    <dbReference type="NCBI Taxonomy" id="225937"/>
    <lineage>
        <taxon>Bacteria</taxon>
        <taxon>Pseudomonadati</taxon>
        <taxon>Pseudomonadota</taxon>
        <taxon>Gammaproteobacteria</taxon>
        <taxon>Pseudomonadales</taxon>
        <taxon>Marinobacteraceae</taxon>
        <taxon>Marinobacter</taxon>
    </lineage>
</organism>
<dbReference type="eggNOG" id="ENOG503441E">
    <property type="taxonomic scope" value="Bacteria"/>
</dbReference>
<reference evidence="1 2" key="1">
    <citation type="journal article" date="2010" name="Stand. Genomic Sci.">
        <title>Complete genome sequence of Marinobacter adhaerens type strain (HP15), a diatom-interacting marine microorganism.</title>
        <authorList>
            <person name="Gardes A."/>
            <person name="Kaeppel E."/>
            <person name="Shehzad A."/>
            <person name="Seebah S."/>
            <person name="Teeling H."/>
            <person name="Yarza P."/>
            <person name="Glockner F.O."/>
            <person name="Grossart H.P."/>
            <person name="Ullrich M.S."/>
        </authorList>
    </citation>
    <scope>NUCLEOTIDE SEQUENCE [LARGE SCALE GENOMIC DNA]</scope>
    <source>
        <strain evidence="2">DSM 23420 / HP15</strain>
    </source>
</reference>
<protein>
    <submittedName>
        <fullName evidence="1">Uncharacterized protein</fullName>
    </submittedName>
</protein>
<evidence type="ECO:0000313" key="2">
    <source>
        <dbReference type="Proteomes" id="UP000007077"/>
    </source>
</evidence>
<dbReference type="EMBL" id="CP001978">
    <property type="protein sequence ID" value="ADP97747.1"/>
    <property type="molecule type" value="Genomic_DNA"/>
</dbReference>